<dbReference type="PANTHER" id="PTHR21148">
    <property type="entry name" value="THIOREDOXIN DOMAIN-CONTAINING PROTEIN 9"/>
    <property type="match status" value="1"/>
</dbReference>
<reference evidence="2 3" key="1">
    <citation type="journal article" date="2022" name="bioRxiv">
        <title>Genomics of Preaxostyla Flagellates Illuminates Evolutionary Transitions and the Path Towards Mitochondrial Loss.</title>
        <authorList>
            <person name="Novak L.V.F."/>
            <person name="Treitli S.C."/>
            <person name="Pyrih J."/>
            <person name="Halakuc P."/>
            <person name="Pipaliya S.V."/>
            <person name="Vacek V."/>
            <person name="Brzon O."/>
            <person name="Soukal P."/>
            <person name="Eme L."/>
            <person name="Dacks J.B."/>
            <person name="Karnkowska A."/>
            <person name="Elias M."/>
            <person name="Hampl V."/>
        </authorList>
    </citation>
    <scope>NUCLEOTIDE SEQUENCE [LARGE SCALE GENOMIC DNA]</scope>
    <source>
        <strain evidence="2">NAU3</strain>
        <tissue evidence="2">Gut</tissue>
    </source>
</reference>
<evidence type="ECO:0000259" key="1">
    <source>
        <dbReference type="Pfam" id="PF00085"/>
    </source>
</evidence>
<dbReference type="EMBL" id="JARBJD010000001">
    <property type="protein sequence ID" value="KAK2964996.1"/>
    <property type="molecule type" value="Genomic_DNA"/>
</dbReference>
<dbReference type="InterPro" id="IPR036249">
    <property type="entry name" value="Thioredoxin-like_sf"/>
</dbReference>
<accession>A0ABQ9YML6</accession>
<comment type="caution">
    <text evidence="2">The sequence shown here is derived from an EMBL/GenBank/DDBJ whole genome shotgun (WGS) entry which is preliminary data.</text>
</comment>
<gene>
    <name evidence="2" type="ORF">BLNAU_297</name>
</gene>
<proteinExistence type="predicted"/>
<dbReference type="Gene3D" id="3.40.30.10">
    <property type="entry name" value="Glutaredoxin"/>
    <property type="match status" value="1"/>
</dbReference>
<protein>
    <submittedName>
        <fullName evidence="2">Thioredoxin</fullName>
    </submittedName>
</protein>
<evidence type="ECO:0000313" key="2">
    <source>
        <dbReference type="EMBL" id="KAK2964996.1"/>
    </source>
</evidence>
<name>A0ABQ9YML6_9EUKA</name>
<feature type="domain" description="Thioredoxin" evidence="1">
    <location>
        <begin position="64"/>
        <end position="151"/>
    </location>
</feature>
<dbReference type="Pfam" id="PF00085">
    <property type="entry name" value="Thioredoxin"/>
    <property type="match status" value="1"/>
</dbReference>
<dbReference type="SUPFAM" id="SSF52833">
    <property type="entry name" value="Thioredoxin-like"/>
    <property type="match status" value="1"/>
</dbReference>
<keyword evidence="3" id="KW-1185">Reference proteome</keyword>
<dbReference type="InterPro" id="IPR013766">
    <property type="entry name" value="Thioredoxin_domain"/>
</dbReference>
<organism evidence="2 3">
    <name type="scientific">Blattamonas nauphoetae</name>
    <dbReference type="NCBI Taxonomy" id="2049346"/>
    <lineage>
        <taxon>Eukaryota</taxon>
        <taxon>Metamonada</taxon>
        <taxon>Preaxostyla</taxon>
        <taxon>Oxymonadida</taxon>
        <taxon>Blattamonas</taxon>
    </lineage>
</organism>
<evidence type="ECO:0000313" key="3">
    <source>
        <dbReference type="Proteomes" id="UP001281761"/>
    </source>
</evidence>
<dbReference type="Proteomes" id="UP001281761">
    <property type="component" value="Unassembled WGS sequence"/>
</dbReference>
<sequence>MQPDLGNALLQTASTIEGVIDQQLDQLKEIDDFEALRALRLQQLKKEQENRQRWLHLGHGTVTIIQTEKDFFNETKGSEHCIVHFHRPSSKYSDILGQHLKKLSEMHLETKFCQINAEKSQFLCERLEITIIPTLVFIENGKVNGKIEGLEQYGGAEMSTYKLERTIKDLKFFDYLKLEPETAEEYGDDD</sequence>